<keyword evidence="9" id="KW-1185">Reference proteome</keyword>
<dbReference type="GO" id="GO:0016020">
    <property type="term" value="C:membrane"/>
    <property type="evidence" value="ECO:0007669"/>
    <property type="project" value="UniProtKB-SubCell"/>
</dbReference>
<feature type="domain" description="NarX-like N-terminal" evidence="7">
    <location>
        <begin position="147"/>
        <end position="226"/>
    </location>
</feature>
<keyword evidence="5" id="KW-0175">Coiled coil</keyword>
<keyword evidence="4" id="KW-0472">Membrane</keyword>
<reference evidence="8" key="1">
    <citation type="submission" date="2020-12" db="EMBL/GenBank/DDBJ databases">
        <title>The genome sequence of Inhella sp. 4Y17.</title>
        <authorList>
            <person name="Liu Y."/>
        </authorList>
    </citation>
    <scope>NUCLEOTIDE SEQUENCE</scope>
    <source>
        <strain evidence="8">4Y10</strain>
    </source>
</reference>
<protein>
    <submittedName>
        <fullName evidence="8">Type IV pili methyl-accepting chemotaxis transducer N-terminal domain-containing protein</fullName>
    </submittedName>
</protein>
<feature type="coiled-coil region" evidence="5">
    <location>
        <begin position="198"/>
        <end position="232"/>
    </location>
</feature>
<sequence length="263" mass="28481">MFVRRRDCFALPLAGLFVAPFAAQAQVRDLNDAINKAGRQRMLSQRCAKAWLAIGQNVRKEQADKVLADSMALFDRQLVELRAFATASAPRATYSELDGAWSAYKLALVGSAPNRAGAEALLAASGKVLSLAHQGTEQLEQLSGKAVGRLVNLAGRQRMLSQRMAAAYLGASWGVQGDTLTRAVTQAQTEFQAAHAQLKAAGENTQTIRHELEAVEQQYAFFEAALRSLKAGQPDARAQGEVFTTSERILQLMDGVTSLYAKL</sequence>
<evidence type="ECO:0000256" key="1">
    <source>
        <dbReference type="ARBA" id="ARBA00004141"/>
    </source>
</evidence>
<evidence type="ECO:0000256" key="6">
    <source>
        <dbReference type="SAM" id="SignalP"/>
    </source>
</evidence>
<gene>
    <name evidence="8" type="ORF">I7X43_06005</name>
</gene>
<evidence type="ECO:0000313" key="8">
    <source>
        <dbReference type="EMBL" id="MBH9552403.1"/>
    </source>
</evidence>
<evidence type="ECO:0000256" key="2">
    <source>
        <dbReference type="ARBA" id="ARBA00022692"/>
    </source>
</evidence>
<organism evidence="8 9">
    <name type="scientific">Inhella gelatinilytica</name>
    <dbReference type="NCBI Taxonomy" id="2795030"/>
    <lineage>
        <taxon>Bacteria</taxon>
        <taxon>Pseudomonadati</taxon>
        <taxon>Pseudomonadota</taxon>
        <taxon>Betaproteobacteria</taxon>
        <taxon>Burkholderiales</taxon>
        <taxon>Sphaerotilaceae</taxon>
        <taxon>Inhella</taxon>
    </lineage>
</organism>
<feature type="chain" id="PRO_5037956361" evidence="6">
    <location>
        <begin position="26"/>
        <end position="263"/>
    </location>
</feature>
<feature type="signal peptide" evidence="6">
    <location>
        <begin position="1"/>
        <end position="25"/>
    </location>
</feature>
<keyword evidence="6" id="KW-0732">Signal</keyword>
<dbReference type="Proteomes" id="UP000620139">
    <property type="component" value="Unassembled WGS sequence"/>
</dbReference>
<evidence type="ECO:0000256" key="4">
    <source>
        <dbReference type="ARBA" id="ARBA00023136"/>
    </source>
</evidence>
<name>A0A931IXE4_9BURK</name>
<dbReference type="EMBL" id="JAEDAL010000002">
    <property type="protein sequence ID" value="MBH9552403.1"/>
    <property type="molecule type" value="Genomic_DNA"/>
</dbReference>
<proteinExistence type="predicted"/>
<dbReference type="InterPro" id="IPR029095">
    <property type="entry name" value="NarX-like_N"/>
</dbReference>
<comment type="subcellular location">
    <subcellularLocation>
        <location evidence="1">Membrane</location>
        <topology evidence="1">Multi-pass membrane protein</topology>
    </subcellularLocation>
</comment>
<evidence type="ECO:0000259" key="7">
    <source>
        <dbReference type="Pfam" id="PF13675"/>
    </source>
</evidence>
<dbReference type="AlphaFoldDB" id="A0A931IXE4"/>
<evidence type="ECO:0000313" key="9">
    <source>
        <dbReference type="Proteomes" id="UP000620139"/>
    </source>
</evidence>
<comment type="caution">
    <text evidence="8">The sequence shown here is derived from an EMBL/GenBank/DDBJ whole genome shotgun (WGS) entry which is preliminary data.</text>
</comment>
<evidence type="ECO:0000256" key="3">
    <source>
        <dbReference type="ARBA" id="ARBA00022989"/>
    </source>
</evidence>
<evidence type="ECO:0000256" key="5">
    <source>
        <dbReference type="SAM" id="Coils"/>
    </source>
</evidence>
<dbReference type="Pfam" id="PF13675">
    <property type="entry name" value="PilJ"/>
    <property type="match status" value="2"/>
</dbReference>
<accession>A0A931IXE4</accession>
<keyword evidence="3" id="KW-1133">Transmembrane helix</keyword>
<feature type="domain" description="NarX-like N-terminal" evidence="7">
    <location>
        <begin position="28"/>
        <end position="108"/>
    </location>
</feature>
<dbReference type="RefSeq" id="WP_198100017.1">
    <property type="nucleotide sequence ID" value="NZ_JAEDAL010000002.1"/>
</dbReference>
<keyword evidence="2" id="KW-0812">Transmembrane</keyword>